<organism evidence="2 3">
    <name type="scientific">Aphis craccivora</name>
    <name type="common">Cowpea aphid</name>
    <dbReference type="NCBI Taxonomy" id="307492"/>
    <lineage>
        <taxon>Eukaryota</taxon>
        <taxon>Metazoa</taxon>
        <taxon>Ecdysozoa</taxon>
        <taxon>Arthropoda</taxon>
        <taxon>Hexapoda</taxon>
        <taxon>Insecta</taxon>
        <taxon>Pterygota</taxon>
        <taxon>Neoptera</taxon>
        <taxon>Paraneoptera</taxon>
        <taxon>Hemiptera</taxon>
        <taxon>Sternorrhyncha</taxon>
        <taxon>Aphidomorpha</taxon>
        <taxon>Aphidoidea</taxon>
        <taxon>Aphididae</taxon>
        <taxon>Aphidini</taxon>
        <taxon>Aphis</taxon>
        <taxon>Aphis</taxon>
    </lineage>
</organism>
<feature type="compositionally biased region" description="Polar residues" evidence="1">
    <location>
        <begin position="28"/>
        <end position="47"/>
    </location>
</feature>
<gene>
    <name evidence="2" type="ORF">FWK35_00011691</name>
</gene>
<feature type="region of interest" description="Disordered" evidence="1">
    <location>
        <begin position="1"/>
        <end position="84"/>
    </location>
</feature>
<comment type="caution">
    <text evidence="2">The sequence shown here is derived from an EMBL/GenBank/DDBJ whole genome shotgun (WGS) entry which is preliminary data.</text>
</comment>
<dbReference type="EMBL" id="VUJU01000282">
    <property type="protein sequence ID" value="KAF0771547.1"/>
    <property type="molecule type" value="Genomic_DNA"/>
</dbReference>
<accession>A0A6G0ZK26</accession>
<dbReference type="AlphaFoldDB" id="A0A6G0ZK26"/>
<sequence>MSRTHSSGSALLANLQEREHQNELRRTQFPTQSKFTTIAKSSKNIPTINGHRRGTEKGASTPEVPKGLPEAVTGPRSSSPSTVR</sequence>
<feature type="compositionally biased region" description="Basic and acidic residues" evidence="1">
    <location>
        <begin position="16"/>
        <end position="26"/>
    </location>
</feature>
<feature type="compositionally biased region" description="Polar residues" evidence="1">
    <location>
        <begin position="75"/>
        <end position="84"/>
    </location>
</feature>
<name>A0A6G0ZK26_APHCR</name>
<protein>
    <submittedName>
        <fullName evidence="2">Uncharacterized protein</fullName>
    </submittedName>
</protein>
<evidence type="ECO:0000313" key="3">
    <source>
        <dbReference type="Proteomes" id="UP000478052"/>
    </source>
</evidence>
<reference evidence="2 3" key="1">
    <citation type="submission" date="2019-08" db="EMBL/GenBank/DDBJ databases">
        <title>Whole genome of Aphis craccivora.</title>
        <authorList>
            <person name="Voronova N.V."/>
            <person name="Shulinski R.S."/>
            <person name="Bandarenka Y.V."/>
            <person name="Zhorov D.G."/>
            <person name="Warner D."/>
        </authorList>
    </citation>
    <scope>NUCLEOTIDE SEQUENCE [LARGE SCALE GENOMIC DNA]</scope>
    <source>
        <strain evidence="2">180601</strain>
        <tissue evidence="2">Whole Body</tissue>
    </source>
</reference>
<proteinExistence type="predicted"/>
<dbReference type="Proteomes" id="UP000478052">
    <property type="component" value="Unassembled WGS sequence"/>
</dbReference>
<keyword evidence="3" id="KW-1185">Reference proteome</keyword>
<evidence type="ECO:0000313" key="2">
    <source>
        <dbReference type="EMBL" id="KAF0771547.1"/>
    </source>
</evidence>
<evidence type="ECO:0000256" key="1">
    <source>
        <dbReference type="SAM" id="MobiDB-lite"/>
    </source>
</evidence>